<name>A0A1F5SHR6_9BACT</name>
<dbReference type="SUPFAM" id="SSF53448">
    <property type="entry name" value="Nucleotide-diphospho-sugar transferases"/>
    <property type="match status" value="1"/>
</dbReference>
<evidence type="ECO:0000313" key="5">
    <source>
        <dbReference type="Proteomes" id="UP000178367"/>
    </source>
</evidence>
<reference evidence="4 5" key="1">
    <citation type="journal article" date="2016" name="Nat. Commun.">
        <title>Thousands of microbial genomes shed light on interconnected biogeochemical processes in an aquifer system.</title>
        <authorList>
            <person name="Anantharaman K."/>
            <person name="Brown C.T."/>
            <person name="Hug L.A."/>
            <person name="Sharon I."/>
            <person name="Castelle C.J."/>
            <person name="Probst A.J."/>
            <person name="Thomas B.C."/>
            <person name="Singh A."/>
            <person name="Wilkins M.J."/>
            <person name="Karaoz U."/>
            <person name="Brodie E.L."/>
            <person name="Williams K.H."/>
            <person name="Hubbard S.S."/>
            <person name="Banfield J.F."/>
        </authorList>
    </citation>
    <scope>NUCLEOTIDE SEQUENCE [LARGE SCALE GENOMIC DNA]</scope>
</reference>
<comment type="caution">
    <text evidence="4">The sequence shown here is derived from an EMBL/GenBank/DDBJ whole genome shotgun (WGS) entry which is preliminary data.</text>
</comment>
<dbReference type="EMBL" id="MFGB01000017">
    <property type="protein sequence ID" value="OGF26086.1"/>
    <property type="molecule type" value="Genomic_DNA"/>
</dbReference>
<dbReference type="Pfam" id="PF00483">
    <property type="entry name" value="NTP_transferase"/>
    <property type="match status" value="1"/>
</dbReference>
<dbReference type="InterPro" id="IPR005835">
    <property type="entry name" value="NTP_transferase_dom"/>
</dbReference>
<dbReference type="AlphaFoldDB" id="A0A1F5SHR6"/>
<organism evidence="4 5">
    <name type="scientific">Candidatus Falkowbacteria bacterium RIFOXYA2_FULL_47_19</name>
    <dbReference type="NCBI Taxonomy" id="1797994"/>
    <lineage>
        <taxon>Bacteria</taxon>
        <taxon>Candidatus Falkowiibacteriota</taxon>
    </lineage>
</organism>
<keyword evidence="2" id="KW-0548">Nucleotidyltransferase</keyword>
<evidence type="ECO:0000256" key="1">
    <source>
        <dbReference type="ARBA" id="ARBA00022679"/>
    </source>
</evidence>
<dbReference type="PIRSF" id="PIRSF028162">
    <property type="entry name" value="BcbE_prd"/>
    <property type="match status" value="1"/>
</dbReference>
<dbReference type="PANTHER" id="PTHR43584">
    <property type="entry name" value="NUCLEOTIDYL TRANSFERASE"/>
    <property type="match status" value="1"/>
</dbReference>
<dbReference type="PANTHER" id="PTHR43584:SF8">
    <property type="entry name" value="N-ACETYLMURAMATE ALPHA-1-PHOSPHATE URIDYLYLTRANSFERASE"/>
    <property type="match status" value="1"/>
</dbReference>
<accession>A0A1F5SHR6</accession>
<feature type="domain" description="Nucleotidyl transferase" evidence="3">
    <location>
        <begin position="56"/>
        <end position="204"/>
    </location>
</feature>
<dbReference type="GO" id="GO:0016779">
    <property type="term" value="F:nucleotidyltransferase activity"/>
    <property type="evidence" value="ECO:0007669"/>
    <property type="project" value="UniProtKB-KW"/>
</dbReference>
<dbReference type="Gene3D" id="3.90.550.10">
    <property type="entry name" value="Spore Coat Polysaccharide Biosynthesis Protein SpsA, Chain A"/>
    <property type="match status" value="1"/>
</dbReference>
<evidence type="ECO:0000259" key="3">
    <source>
        <dbReference type="Pfam" id="PF00483"/>
    </source>
</evidence>
<dbReference type="InterPro" id="IPR050065">
    <property type="entry name" value="GlmU-like"/>
</dbReference>
<proteinExistence type="predicted"/>
<keyword evidence="1" id="KW-0808">Transferase</keyword>
<protein>
    <recommendedName>
        <fullName evidence="3">Nucleotidyl transferase domain-containing protein</fullName>
    </recommendedName>
</protein>
<dbReference type="InterPro" id="IPR016873">
    <property type="entry name" value="Caps_polysacc_synth_BcbE_prd"/>
</dbReference>
<evidence type="ECO:0000256" key="2">
    <source>
        <dbReference type="ARBA" id="ARBA00022695"/>
    </source>
</evidence>
<sequence>MKIVIPMAGRGSRFQAQADRNPEYKKPKPIIDVKGYPMIRWATGSLPFIEHPGQSIDSAMAVKPHDLVFIIQKEHNENHNICAVLKKHYGDDINIITLDGFTRGAAETALKAKEFINKDEPIIITDSDHFLDGEAMAREIAANPGLDGLIPVFEVTDGNPKWSFSKLGADGYVEEVAEKKPISDWANIGVYYFSSGKNFVEIAEDVIAREEYTNGEFYLAPLYNKIIEKGGKVKLAYPKYVHGLGTPEDLEWFIDNTNYNL</sequence>
<dbReference type="CDD" id="cd04183">
    <property type="entry name" value="GT2_BcE_like"/>
    <property type="match status" value="1"/>
</dbReference>
<dbReference type="Proteomes" id="UP000178367">
    <property type="component" value="Unassembled WGS sequence"/>
</dbReference>
<dbReference type="STRING" id="1797994.A2227_02610"/>
<gene>
    <name evidence="4" type="ORF">A2227_02610</name>
</gene>
<dbReference type="InterPro" id="IPR029044">
    <property type="entry name" value="Nucleotide-diphossugar_trans"/>
</dbReference>
<evidence type="ECO:0000313" key="4">
    <source>
        <dbReference type="EMBL" id="OGF26086.1"/>
    </source>
</evidence>